<dbReference type="GO" id="GO:0005886">
    <property type="term" value="C:plasma membrane"/>
    <property type="evidence" value="ECO:0007669"/>
    <property type="project" value="UniProtKB-SubCell"/>
</dbReference>
<feature type="transmembrane region" description="Helical" evidence="6">
    <location>
        <begin position="49"/>
        <end position="69"/>
    </location>
</feature>
<evidence type="ECO:0000256" key="6">
    <source>
        <dbReference type="SAM" id="Phobius"/>
    </source>
</evidence>
<protein>
    <submittedName>
        <fullName evidence="8">Permease of the drug/metabolite transporter (DMT) superfamily</fullName>
    </submittedName>
</protein>
<feature type="transmembrane region" description="Helical" evidence="6">
    <location>
        <begin position="237"/>
        <end position="255"/>
    </location>
</feature>
<proteinExistence type="predicted"/>
<feature type="transmembrane region" description="Helical" evidence="6">
    <location>
        <begin position="107"/>
        <end position="125"/>
    </location>
</feature>
<dbReference type="Gene3D" id="1.10.3730.20">
    <property type="match status" value="1"/>
</dbReference>
<dbReference type="PANTHER" id="PTHR42920:SF5">
    <property type="entry name" value="EAMA DOMAIN-CONTAINING PROTEIN"/>
    <property type="match status" value="1"/>
</dbReference>
<evidence type="ECO:0000313" key="9">
    <source>
        <dbReference type="Proteomes" id="UP000469950"/>
    </source>
</evidence>
<feature type="transmembrane region" description="Helical" evidence="6">
    <location>
        <begin position="293"/>
        <end position="313"/>
    </location>
</feature>
<evidence type="ECO:0000256" key="3">
    <source>
        <dbReference type="ARBA" id="ARBA00022692"/>
    </source>
</evidence>
<keyword evidence="5 6" id="KW-0472">Membrane</keyword>
<feature type="domain" description="EamA" evidence="7">
    <location>
        <begin position="159"/>
        <end position="308"/>
    </location>
</feature>
<evidence type="ECO:0000259" key="7">
    <source>
        <dbReference type="Pfam" id="PF00892"/>
    </source>
</evidence>
<feature type="transmembrane region" description="Helical" evidence="6">
    <location>
        <begin position="132"/>
        <end position="149"/>
    </location>
</feature>
<reference evidence="8 9" key="1">
    <citation type="submission" date="2019-10" db="EMBL/GenBank/DDBJ databases">
        <title>Draft genome sequence of Marinobacter hydrocarbonoclasticus NCT7M from the microbiome of the marine copepod.</title>
        <authorList>
            <person name="Nuttall R."/>
            <person name="Sharma G."/>
            <person name="Moisander P."/>
        </authorList>
    </citation>
    <scope>NUCLEOTIDE SEQUENCE [LARGE SCALE GENOMIC DNA]</scope>
    <source>
        <strain evidence="8 9">NCT7M</strain>
    </source>
</reference>
<keyword evidence="3 6" id="KW-0812">Transmembrane</keyword>
<keyword evidence="2" id="KW-1003">Cell membrane</keyword>
<dbReference type="PANTHER" id="PTHR42920">
    <property type="entry name" value="OS03G0707200 PROTEIN-RELATED"/>
    <property type="match status" value="1"/>
</dbReference>
<organism evidence="8 9">
    <name type="scientific">Marinobacter nauticus</name>
    <name type="common">Marinobacter hydrocarbonoclasticus</name>
    <name type="synonym">Marinobacter aquaeolei</name>
    <dbReference type="NCBI Taxonomy" id="2743"/>
    <lineage>
        <taxon>Bacteria</taxon>
        <taxon>Pseudomonadati</taxon>
        <taxon>Pseudomonadota</taxon>
        <taxon>Gammaproteobacteria</taxon>
        <taxon>Pseudomonadales</taxon>
        <taxon>Marinobacteraceae</taxon>
        <taxon>Marinobacter</taxon>
    </lineage>
</organism>
<feature type="transmembrane region" description="Helical" evidence="6">
    <location>
        <begin position="161"/>
        <end position="178"/>
    </location>
</feature>
<name>A0A833JSM0_MARNT</name>
<evidence type="ECO:0000256" key="4">
    <source>
        <dbReference type="ARBA" id="ARBA00022989"/>
    </source>
</evidence>
<dbReference type="EMBL" id="WBMP01000002">
    <property type="protein sequence ID" value="KAE8547018.1"/>
    <property type="molecule type" value="Genomic_DNA"/>
</dbReference>
<sequence length="331" mass="35841">MSPLIFIDAGSIMSDAHKSDLYLVLVTLLAAIGWMLSKEAVLMMPPLMFMAARFLIAGSFLALLALPSLLRLTRDQILRSLGVGFVFGIAMTCWIMGLYHTDSMGEGAFLTSLGVVIVPIIARTVFGEQQPLSTWLAIPIAVAGLALLSLENGFRPDPGQLYFVLAATIFALYFTLNTRAANQRIVVDKQGKSVEKKKVPALPLTAIALLTVGTVTLAESAISERWTHTLTNPEPMLYVWVLASALIATAGRFLLQTYAQSLSVNSHGVVILVLEPVWVAVFAVAWFGETMTLLQIAGCALIFAALLVNRWNALSRAIKALMKAKNPPQRG</sequence>
<keyword evidence="4 6" id="KW-1133">Transmembrane helix</keyword>
<dbReference type="InterPro" id="IPR000620">
    <property type="entry name" value="EamA_dom"/>
</dbReference>
<evidence type="ECO:0000256" key="1">
    <source>
        <dbReference type="ARBA" id="ARBA00004651"/>
    </source>
</evidence>
<dbReference type="Pfam" id="PF00892">
    <property type="entry name" value="EamA"/>
    <property type="match status" value="2"/>
</dbReference>
<dbReference type="InterPro" id="IPR051258">
    <property type="entry name" value="Diverse_Substrate_Transporter"/>
</dbReference>
<dbReference type="SUPFAM" id="SSF103481">
    <property type="entry name" value="Multidrug resistance efflux transporter EmrE"/>
    <property type="match status" value="2"/>
</dbReference>
<evidence type="ECO:0000256" key="2">
    <source>
        <dbReference type="ARBA" id="ARBA00022475"/>
    </source>
</evidence>
<feature type="domain" description="EamA" evidence="7">
    <location>
        <begin position="19"/>
        <end position="149"/>
    </location>
</feature>
<evidence type="ECO:0000313" key="8">
    <source>
        <dbReference type="EMBL" id="KAE8547018.1"/>
    </source>
</evidence>
<comment type="subcellular location">
    <subcellularLocation>
        <location evidence="1">Cell membrane</location>
        <topology evidence="1">Multi-pass membrane protein</topology>
    </subcellularLocation>
</comment>
<feature type="transmembrane region" description="Helical" evidence="6">
    <location>
        <begin position="21"/>
        <end position="37"/>
    </location>
</feature>
<feature type="transmembrane region" description="Helical" evidence="6">
    <location>
        <begin position="199"/>
        <end position="217"/>
    </location>
</feature>
<accession>A0A833JSM0</accession>
<comment type="caution">
    <text evidence="8">The sequence shown here is derived from an EMBL/GenBank/DDBJ whole genome shotgun (WGS) entry which is preliminary data.</text>
</comment>
<dbReference type="Proteomes" id="UP000469950">
    <property type="component" value="Unassembled WGS sequence"/>
</dbReference>
<evidence type="ECO:0000256" key="5">
    <source>
        <dbReference type="ARBA" id="ARBA00023136"/>
    </source>
</evidence>
<feature type="transmembrane region" description="Helical" evidence="6">
    <location>
        <begin position="267"/>
        <end position="287"/>
    </location>
</feature>
<dbReference type="InterPro" id="IPR037185">
    <property type="entry name" value="EmrE-like"/>
</dbReference>
<dbReference type="AlphaFoldDB" id="A0A833JSM0"/>
<feature type="transmembrane region" description="Helical" evidence="6">
    <location>
        <begin position="81"/>
        <end position="101"/>
    </location>
</feature>
<gene>
    <name evidence="8" type="ORF">F6453_0698</name>
</gene>